<keyword evidence="1" id="KW-1133">Transmembrane helix</keyword>
<keyword evidence="1" id="KW-0472">Membrane</keyword>
<feature type="transmembrane region" description="Helical" evidence="1">
    <location>
        <begin position="7"/>
        <end position="25"/>
    </location>
</feature>
<dbReference type="Proteomes" id="UP000596004">
    <property type="component" value="Chromosome"/>
</dbReference>
<feature type="transmembrane region" description="Helical" evidence="1">
    <location>
        <begin position="31"/>
        <end position="52"/>
    </location>
</feature>
<feature type="transmembrane region" description="Helical" evidence="1">
    <location>
        <begin position="115"/>
        <end position="133"/>
    </location>
</feature>
<dbReference type="AlphaFoldDB" id="A0A7T9DJ81"/>
<dbReference type="EMBL" id="CP064981">
    <property type="protein sequence ID" value="QQR92350.1"/>
    <property type="molecule type" value="Genomic_DNA"/>
</dbReference>
<reference evidence="2" key="1">
    <citation type="submission" date="2020-11" db="EMBL/GenBank/DDBJ databases">
        <title>Connecting structure to function with the recovery of over 1000 high-quality activated sludge metagenome-assembled genomes encoding full-length rRNA genes using long-read sequencing.</title>
        <authorList>
            <person name="Singleton C.M."/>
            <person name="Petriglieri F."/>
            <person name="Kristensen J.M."/>
            <person name="Kirkegaard R.H."/>
            <person name="Michaelsen T.Y."/>
            <person name="Andersen M.H."/>
            <person name="Karst S.M."/>
            <person name="Dueholm M.S."/>
            <person name="Nielsen P.H."/>
            <person name="Albertsen M."/>
        </authorList>
    </citation>
    <scope>NUCLEOTIDE SEQUENCE</scope>
    <source>
        <strain evidence="2">Fred_18-Q3-R57-64_BAT3C.431</strain>
    </source>
</reference>
<gene>
    <name evidence="2" type="ORF">IPJ89_04305</name>
</gene>
<feature type="transmembrane region" description="Helical" evidence="1">
    <location>
        <begin position="64"/>
        <end position="84"/>
    </location>
</feature>
<feature type="transmembrane region" description="Helical" evidence="1">
    <location>
        <begin position="90"/>
        <end position="108"/>
    </location>
</feature>
<organism evidence="2">
    <name type="scientific">Candidatus Iainarchaeum sp</name>
    <dbReference type="NCBI Taxonomy" id="3101447"/>
    <lineage>
        <taxon>Archaea</taxon>
        <taxon>Candidatus Iainarchaeota</taxon>
        <taxon>Candidatus Iainarchaeia</taxon>
        <taxon>Candidatus Iainarchaeales</taxon>
        <taxon>Candidatus Iainarchaeaceae</taxon>
        <taxon>Candidatus Iainarchaeum</taxon>
    </lineage>
</organism>
<evidence type="ECO:0000256" key="1">
    <source>
        <dbReference type="SAM" id="Phobius"/>
    </source>
</evidence>
<name>A0A7T9DJ81_9ARCH</name>
<sequence>MNHFGKSIFLWGLISLVGYGVYQFLLTDPNFPNPMILWSVLTVIGVAAMLKWVPNAMKLDVVKVWLLISVLGMVYHWLAVWKIVPLFFKAWGYWALLMAIGFLATGYTWKPRSKFYYGVGVLNAIAFVLIAFFPSVVGMYGSALLAIVTGVPLLYDGWKTK</sequence>
<proteinExistence type="predicted"/>
<keyword evidence="1" id="KW-0812">Transmembrane</keyword>
<feature type="transmembrane region" description="Helical" evidence="1">
    <location>
        <begin position="139"/>
        <end position="158"/>
    </location>
</feature>
<accession>A0A7T9DJ81</accession>
<protein>
    <submittedName>
        <fullName evidence="2">Uncharacterized protein</fullName>
    </submittedName>
</protein>
<evidence type="ECO:0000313" key="2">
    <source>
        <dbReference type="EMBL" id="QQR92350.1"/>
    </source>
</evidence>